<dbReference type="Gene3D" id="2.115.10.20">
    <property type="entry name" value="Glycosyl hydrolase domain, family 43"/>
    <property type="match status" value="1"/>
</dbReference>
<protein>
    <submittedName>
        <fullName evidence="7">Glycoside hydrolase</fullName>
    </submittedName>
</protein>
<dbReference type="InterPro" id="IPR006710">
    <property type="entry name" value="Glyco_hydro_43"/>
</dbReference>
<dbReference type="SUPFAM" id="SSF75005">
    <property type="entry name" value="Arabinanase/levansucrase/invertase"/>
    <property type="match status" value="1"/>
</dbReference>
<keyword evidence="3 5" id="KW-0378">Hydrolase</keyword>
<comment type="caution">
    <text evidence="7">The sequence shown here is derived from an EMBL/GenBank/DDBJ whole genome shotgun (WGS) entry which is preliminary data.</text>
</comment>
<reference evidence="7 8" key="1">
    <citation type="submission" date="2019-02" db="EMBL/GenBank/DDBJ databases">
        <title>Bacterial novel species Mucilaginibacter sp. 17JY9-4 isolated from soil.</title>
        <authorList>
            <person name="Jung H.-Y."/>
        </authorList>
    </citation>
    <scope>NUCLEOTIDE SEQUENCE [LARGE SCALE GENOMIC DNA]</scope>
    <source>
        <strain evidence="7 8">17JY9-4</strain>
    </source>
</reference>
<evidence type="ECO:0000256" key="4">
    <source>
        <dbReference type="ARBA" id="ARBA00023295"/>
    </source>
</evidence>
<gene>
    <name evidence="7" type="ORF">EWM62_09860</name>
</gene>
<keyword evidence="2" id="KW-0732">Signal</keyword>
<dbReference type="Proteomes" id="UP000293331">
    <property type="component" value="Unassembled WGS sequence"/>
</dbReference>
<dbReference type="GO" id="GO:0005975">
    <property type="term" value="P:carbohydrate metabolic process"/>
    <property type="evidence" value="ECO:0007669"/>
    <property type="project" value="InterPro"/>
</dbReference>
<sequence>MKLKIAAVTFLAVFFILFKGGFIHASKTEKPAIDTMRTFSNTLINGADPWLIKDKGNYYLCLSAIVNHRPVITVSSSKKLSETGKPIVVWTAPKKAWNANCVWAPELHRIGNKWYIYYTAGVKGPPYIHQRSGVLESVTDDPQGQYVDKGMLNTGADLQSPSHTIWAIDLTVTTINKRLYAVWSGWKNNKVTDDTKQQLYMAEMKNPWTISSERMCISRPEQEWETGGPLDINEGPEFLKHNSHTFIIYSTRESWTPEYRLGQLQLKDSTKTPLDAKNWIKTGPVFQGTDQVYGVGHASFTTSPDNREWWIVYHTKKSTEPGWDREIRVQPFSWQPNGNPDFGVPVPPGKKIKLPSGEK</sequence>
<evidence type="ECO:0000256" key="5">
    <source>
        <dbReference type="RuleBase" id="RU361187"/>
    </source>
</evidence>
<dbReference type="GO" id="GO:0004553">
    <property type="term" value="F:hydrolase activity, hydrolyzing O-glycosyl compounds"/>
    <property type="evidence" value="ECO:0007669"/>
    <property type="project" value="InterPro"/>
</dbReference>
<dbReference type="CDD" id="cd18820">
    <property type="entry name" value="GH43_LbAraf43-like"/>
    <property type="match status" value="1"/>
</dbReference>
<evidence type="ECO:0000256" key="3">
    <source>
        <dbReference type="ARBA" id="ARBA00022801"/>
    </source>
</evidence>
<proteinExistence type="inferred from homology"/>
<comment type="similarity">
    <text evidence="1 5">Belongs to the glycosyl hydrolase 43 family.</text>
</comment>
<dbReference type="InterPro" id="IPR023296">
    <property type="entry name" value="Glyco_hydro_beta-prop_sf"/>
</dbReference>
<dbReference type="RefSeq" id="WP_129876476.1">
    <property type="nucleotide sequence ID" value="NZ_SEWG01000003.1"/>
</dbReference>
<evidence type="ECO:0000313" key="7">
    <source>
        <dbReference type="EMBL" id="RYU90927.1"/>
    </source>
</evidence>
<dbReference type="PANTHER" id="PTHR43817">
    <property type="entry name" value="GLYCOSYL HYDROLASE"/>
    <property type="match status" value="1"/>
</dbReference>
<dbReference type="EMBL" id="SEWG01000003">
    <property type="protein sequence ID" value="RYU90927.1"/>
    <property type="molecule type" value="Genomic_DNA"/>
</dbReference>
<evidence type="ECO:0000256" key="1">
    <source>
        <dbReference type="ARBA" id="ARBA00009865"/>
    </source>
</evidence>
<organism evidence="7 8">
    <name type="scientific">Mucilaginibacter terrigena</name>
    <dbReference type="NCBI Taxonomy" id="2492395"/>
    <lineage>
        <taxon>Bacteria</taxon>
        <taxon>Pseudomonadati</taxon>
        <taxon>Bacteroidota</taxon>
        <taxon>Sphingobacteriia</taxon>
        <taxon>Sphingobacteriales</taxon>
        <taxon>Sphingobacteriaceae</taxon>
        <taxon>Mucilaginibacter</taxon>
    </lineage>
</organism>
<keyword evidence="8" id="KW-1185">Reference proteome</keyword>
<dbReference type="AlphaFoldDB" id="A0A4Q5LMR6"/>
<feature type="region of interest" description="Disordered" evidence="6">
    <location>
        <begin position="332"/>
        <end position="359"/>
    </location>
</feature>
<evidence type="ECO:0000256" key="6">
    <source>
        <dbReference type="SAM" id="MobiDB-lite"/>
    </source>
</evidence>
<accession>A0A4Q5LMR6</accession>
<keyword evidence="4 5" id="KW-0326">Glycosidase</keyword>
<evidence type="ECO:0000256" key="2">
    <source>
        <dbReference type="ARBA" id="ARBA00022729"/>
    </source>
</evidence>
<evidence type="ECO:0000313" key="8">
    <source>
        <dbReference type="Proteomes" id="UP000293331"/>
    </source>
</evidence>
<dbReference type="OrthoDB" id="177947at2"/>
<name>A0A4Q5LMR6_9SPHI</name>
<dbReference type="Pfam" id="PF04616">
    <property type="entry name" value="Glyco_hydro_43"/>
    <property type="match status" value="1"/>
</dbReference>
<dbReference type="PANTHER" id="PTHR43817:SF1">
    <property type="entry name" value="HYDROLASE, FAMILY 43, PUTATIVE (AFU_ORTHOLOGUE AFUA_3G01660)-RELATED"/>
    <property type="match status" value="1"/>
</dbReference>